<dbReference type="Gene3D" id="3.90.245.10">
    <property type="entry name" value="Ribonucleoside hydrolase-like"/>
    <property type="match status" value="1"/>
</dbReference>
<evidence type="ECO:0000313" key="3">
    <source>
        <dbReference type="EMBL" id="KAJ7301885.1"/>
    </source>
</evidence>
<sequence>MVRMRTTFATLALLLFAAPLRAATQCAESVDLTKLQTFSSKPRMFILSDILNEPDDSMSLVRYLLYANEFNTRGLCAVTSTWLRNSTHPEEMRKIVTAYGMVVDQLNCHVHPEFSYQPAEHFLSFIMSGPPVFGKKALDISLSEGSQRLIAAPEESNEPLHVAVWGGVNTLAQALQHMSRTMSASQSAKQRAKLRVYTISDQDNTGPWIRAHWPDIFYIVSIHGWNNYDQATWPGIDSGNGPDPTKTLNPWLNANIRLGPLGAVYPQVEFGMEGDTPSWLWLVQNGLGYSDHIEWGSWGGRYSRATDLVDWVSPEVDGNLWSDITEQAIGADDILHSENKASIWRWRDAMQDDFAERIQWTLTNKFSAVAHPPILVINGHSGPDPVFMKATENGTFVLDASDTIDVDRPQNDSQLDYAWLLYIDVTTSAPLPYPGEIKRVALTRPSAVRLEGCECNSLQAVDGSPVILCTDSNLCGVEAGSLNLMIFRKVLLKFQRSRQGLG</sequence>
<dbReference type="AlphaFoldDB" id="A0AAD6YZ14"/>
<dbReference type="Pfam" id="PF07632">
    <property type="entry name" value="Sde182_NH-like"/>
    <property type="match status" value="1"/>
</dbReference>
<gene>
    <name evidence="3" type="ORF">DFH08DRAFT_919032</name>
</gene>
<name>A0AAD6YZ14_9AGAR</name>
<comment type="caution">
    <text evidence="3">The sequence shown here is derived from an EMBL/GenBank/DDBJ whole genome shotgun (WGS) entry which is preliminary data.</text>
</comment>
<protein>
    <submittedName>
        <fullName evidence="3">Cellulose-binding protein</fullName>
    </submittedName>
</protein>
<dbReference type="GO" id="GO:0016799">
    <property type="term" value="F:hydrolase activity, hydrolyzing N-glycosyl compounds"/>
    <property type="evidence" value="ECO:0007669"/>
    <property type="project" value="InterPro"/>
</dbReference>
<accession>A0AAD6YZ14</accession>
<keyword evidence="4" id="KW-1185">Reference proteome</keyword>
<dbReference type="Proteomes" id="UP001218218">
    <property type="component" value="Unassembled WGS sequence"/>
</dbReference>
<keyword evidence="1" id="KW-0732">Signal</keyword>
<proteinExistence type="predicted"/>
<dbReference type="InterPro" id="IPR013783">
    <property type="entry name" value="Ig-like_fold"/>
</dbReference>
<dbReference type="InterPro" id="IPR036452">
    <property type="entry name" value="Ribo_hydro-like"/>
</dbReference>
<dbReference type="EMBL" id="JARIHO010000124">
    <property type="protein sequence ID" value="KAJ7301885.1"/>
    <property type="molecule type" value="Genomic_DNA"/>
</dbReference>
<dbReference type="InterPro" id="IPR011483">
    <property type="entry name" value="Sde182_NH-like"/>
</dbReference>
<reference evidence="3" key="1">
    <citation type="submission" date="2023-03" db="EMBL/GenBank/DDBJ databases">
        <title>Massive genome expansion in bonnet fungi (Mycena s.s.) driven by repeated elements and novel gene families across ecological guilds.</title>
        <authorList>
            <consortium name="Lawrence Berkeley National Laboratory"/>
            <person name="Harder C.B."/>
            <person name="Miyauchi S."/>
            <person name="Viragh M."/>
            <person name="Kuo A."/>
            <person name="Thoen E."/>
            <person name="Andreopoulos B."/>
            <person name="Lu D."/>
            <person name="Skrede I."/>
            <person name="Drula E."/>
            <person name="Henrissat B."/>
            <person name="Morin E."/>
            <person name="Kohler A."/>
            <person name="Barry K."/>
            <person name="LaButti K."/>
            <person name="Morin E."/>
            <person name="Salamov A."/>
            <person name="Lipzen A."/>
            <person name="Mereny Z."/>
            <person name="Hegedus B."/>
            <person name="Baldrian P."/>
            <person name="Stursova M."/>
            <person name="Weitz H."/>
            <person name="Taylor A."/>
            <person name="Grigoriev I.V."/>
            <person name="Nagy L.G."/>
            <person name="Martin F."/>
            <person name="Kauserud H."/>
        </authorList>
    </citation>
    <scope>NUCLEOTIDE SEQUENCE</scope>
    <source>
        <strain evidence="3">CBHHK002</strain>
    </source>
</reference>
<evidence type="ECO:0000313" key="4">
    <source>
        <dbReference type="Proteomes" id="UP001218218"/>
    </source>
</evidence>
<evidence type="ECO:0000256" key="1">
    <source>
        <dbReference type="SAM" id="SignalP"/>
    </source>
</evidence>
<feature type="domain" description="Cellulose-binding Sde182 nucleoside hydrolase-like" evidence="2">
    <location>
        <begin position="43"/>
        <end position="302"/>
    </location>
</feature>
<dbReference type="Gene3D" id="2.60.40.10">
    <property type="entry name" value="Immunoglobulins"/>
    <property type="match status" value="1"/>
</dbReference>
<evidence type="ECO:0000259" key="2">
    <source>
        <dbReference type="Pfam" id="PF07632"/>
    </source>
</evidence>
<organism evidence="3 4">
    <name type="scientific">Mycena albidolilacea</name>
    <dbReference type="NCBI Taxonomy" id="1033008"/>
    <lineage>
        <taxon>Eukaryota</taxon>
        <taxon>Fungi</taxon>
        <taxon>Dikarya</taxon>
        <taxon>Basidiomycota</taxon>
        <taxon>Agaricomycotina</taxon>
        <taxon>Agaricomycetes</taxon>
        <taxon>Agaricomycetidae</taxon>
        <taxon>Agaricales</taxon>
        <taxon>Marasmiineae</taxon>
        <taxon>Mycenaceae</taxon>
        <taxon>Mycena</taxon>
    </lineage>
</organism>
<feature type="signal peptide" evidence="1">
    <location>
        <begin position="1"/>
        <end position="22"/>
    </location>
</feature>
<feature type="chain" id="PRO_5042162569" evidence="1">
    <location>
        <begin position="23"/>
        <end position="502"/>
    </location>
</feature>